<reference evidence="3" key="1">
    <citation type="submission" date="2016-10" db="EMBL/GenBank/DDBJ databases">
        <authorList>
            <person name="Varghese N."/>
            <person name="Submissions S."/>
        </authorList>
    </citation>
    <scope>NUCLEOTIDE SEQUENCE [LARGE SCALE GENOMIC DNA]</scope>
    <source>
        <strain evidence="3">B4,CECT 8067,JCM 17497</strain>
    </source>
</reference>
<keyword evidence="1" id="KW-1133">Transmembrane helix</keyword>
<keyword evidence="1" id="KW-0812">Transmembrane</keyword>
<dbReference type="STRING" id="1095776.SAMN04515672_0616"/>
<evidence type="ECO:0000256" key="1">
    <source>
        <dbReference type="SAM" id="Phobius"/>
    </source>
</evidence>
<sequence length="328" mass="35136">MVTVRADRVVSTEPVTDDRAVSTVLDIALALLLITASVLVIGLYLTDDEDDLEVDRADHTAETISGSTVSVVYDVENVTNSSHYDEPEGIESYERTTYGPAVGTIAEAAVVNAKFGGEQLVLYADSFGESVAAHVESRLVGANHQVYVTATWQPYDEASIHGNTTVGSQPPVTDDISAVTMTADSGMPTVDDGALADAYANEGADEAAELIAESIVEGYFPTERSQLALERQNLDRALKSTHYLQMSEIVGADLDRDEAPLARSEARADDANEELVDGLAGLIADDLESGQTGDYLDEIGDDENELEAYFDETVSPGTVELTVYTWNP</sequence>
<protein>
    <submittedName>
        <fullName evidence="2">Uncharacterized protein</fullName>
    </submittedName>
</protein>
<proteinExistence type="predicted"/>
<evidence type="ECO:0000313" key="2">
    <source>
        <dbReference type="EMBL" id="SDJ45291.1"/>
    </source>
</evidence>
<dbReference type="InterPro" id="IPR055708">
    <property type="entry name" value="DUF7284"/>
</dbReference>
<dbReference type="EMBL" id="FNFE01000001">
    <property type="protein sequence ID" value="SDJ45291.1"/>
    <property type="molecule type" value="Genomic_DNA"/>
</dbReference>
<dbReference type="OrthoDB" id="203217at2157"/>
<organism evidence="2 3">
    <name type="scientific">Natronorubrum texcoconense</name>
    <dbReference type="NCBI Taxonomy" id="1095776"/>
    <lineage>
        <taxon>Archaea</taxon>
        <taxon>Methanobacteriati</taxon>
        <taxon>Methanobacteriota</taxon>
        <taxon>Stenosarchaea group</taxon>
        <taxon>Halobacteria</taxon>
        <taxon>Halobacteriales</taxon>
        <taxon>Natrialbaceae</taxon>
        <taxon>Natronorubrum</taxon>
    </lineage>
</organism>
<accession>A0A1G8TUV2</accession>
<keyword evidence="3" id="KW-1185">Reference proteome</keyword>
<gene>
    <name evidence="2" type="ORF">SAMN04515672_0616</name>
</gene>
<dbReference type="Proteomes" id="UP000198882">
    <property type="component" value="Unassembled WGS sequence"/>
</dbReference>
<feature type="transmembrane region" description="Helical" evidence="1">
    <location>
        <begin position="27"/>
        <end position="46"/>
    </location>
</feature>
<keyword evidence="1" id="KW-0472">Membrane</keyword>
<dbReference type="Pfam" id="PF23955">
    <property type="entry name" value="DUF7284"/>
    <property type="match status" value="1"/>
</dbReference>
<dbReference type="AlphaFoldDB" id="A0A1G8TUV2"/>
<name>A0A1G8TUV2_9EURY</name>
<evidence type="ECO:0000313" key="3">
    <source>
        <dbReference type="Proteomes" id="UP000198882"/>
    </source>
</evidence>